<keyword evidence="1" id="KW-0472">Membrane</keyword>
<evidence type="ECO:0000313" key="4">
    <source>
        <dbReference type="Proteomes" id="UP001201812"/>
    </source>
</evidence>
<evidence type="ECO:0000256" key="1">
    <source>
        <dbReference type="SAM" id="Phobius"/>
    </source>
</evidence>
<dbReference type="Proteomes" id="UP001201812">
    <property type="component" value="Unassembled WGS sequence"/>
</dbReference>
<comment type="caution">
    <text evidence="3">The sequence shown here is derived from an EMBL/GenBank/DDBJ whole genome shotgun (WGS) entry which is preliminary data.</text>
</comment>
<keyword evidence="4" id="KW-1185">Reference proteome</keyword>
<organism evidence="3 4">
    <name type="scientific">Ditylenchus destructor</name>
    <dbReference type="NCBI Taxonomy" id="166010"/>
    <lineage>
        <taxon>Eukaryota</taxon>
        <taxon>Metazoa</taxon>
        <taxon>Ecdysozoa</taxon>
        <taxon>Nematoda</taxon>
        <taxon>Chromadorea</taxon>
        <taxon>Rhabditida</taxon>
        <taxon>Tylenchina</taxon>
        <taxon>Tylenchomorpha</taxon>
        <taxon>Sphaerularioidea</taxon>
        <taxon>Anguinidae</taxon>
        <taxon>Anguininae</taxon>
        <taxon>Ditylenchus</taxon>
    </lineage>
</organism>
<accession>A0AAD4MJF5</accession>
<evidence type="ECO:0000256" key="2">
    <source>
        <dbReference type="SAM" id="SignalP"/>
    </source>
</evidence>
<name>A0AAD4MJF5_9BILA</name>
<gene>
    <name evidence="3" type="ORF">DdX_19114</name>
</gene>
<evidence type="ECO:0000313" key="3">
    <source>
        <dbReference type="EMBL" id="KAI1696291.1"/>
    </source>
</evidence>
<feature type="signal peptide" evidence="2">
    <location>
        <begin position="1"/>
        <end position="18"/>
    </location>
</feature>
<dbReference type="AlphaFoldDB" id="A0AAD4MJF5"/>
<keyword evidence="1" id="KW-0812">Transmembrane</keyword>
<keyword evidence="1" id="KW-1133">Transmembrane helix</keyword>
<feature type="transmembrane region" description="Helical" evidence="1">
    <location>
        <begin position="89"/>
        <end position="106"/>
    </location>
</feature>
<dbReference type="EMBL" id="JAKKPZ010000336">
    <property type="protein sequence ID" value="KAI1696291.1"/>
    <property type="molecule type" value="Genomic_DNA"/>
</dbReference>
<proteinExistence type="predicted"/>
<sequence>MIKTFIFVAVVLVGLSSGHTKCQREKCHFDSLPIKCCKGVPINDACKNWEEQRNCSLEKCHHFLGEPGDDLAKCLAKCPGASHSPGSNISFYLLFLLAAILLVINLR</sequence>
<feature type="chain" id="PRO_5042145545" evidence="2">
    <location>
        <begin position="19"/>
        <end position="107"/>
    </location>
</feature>
<reference evidence="3" key="1">
    <citation type="submission" date="2022-01" db="EMBL/GenBank/DDBJ databases">
        <title>Genome Sequence Resource for Two Populations of Ditylenchus destructor, the Migratory Endoparasitic Phytonematode.</title>
        <authorList>
            <person name="Zhang H."/>
            <person name="Lin R."/>
            <person name="Xie B."/>
        </authorList>
    </citation>
    <scope>NUCLEOTIDE SEQUENCE</scope>
    <source>
        <strain evidence="3">BazhouSP</strain>
    </source>
</reference>
<keyword evidence="2" id="KW-0732">Signal</keyword>
<protein>
    <submittedName>
        <fullName evidence="3">Uncharacterized protein</fullName>
    </submittedName>
</protein>